<feature type="compositionally biased region" description="Basic and acidic residues" evidence="1">
    <location>
        <begin position="81"/>
        <end position="90"/>
    </location>
</feature>
<reference evidence="2" key="1">
    <citation type="submission" date="2023-08" db="EMBL/GenBank/DDBJ databases">
        <title>Black Yeasts Isolated from many extreme environments.</title>
        <authorList>
            <person name="Coleine C."/>
            <person name="Stajich J.E."/>
            <person name="Selbmann L."/>
        </authorList>
    </citation>
    <scope>NUCLEOTIDE SEQUENCE</scope>
    <source>
        <strain evidence="2">CCFEE 5810</strain>
    </source>
</reference>
<evidence type="ECO:0000313" key="2">
    <source>
        <dbReference type="EMBL" id="KAK5691520.1"/>
    </source>
</evidence>
<protein>
    <submittedName>
        <fullName evidence="2">Uncharacterized protein</fullName>
    </submittedName>
</protein>
<dbReference type="AlphaFoldDB" id="A0AAN7ZZV7"/>
<feature type="region of interest" description="Disordered" evidence="1">
    <location>
        <begin position="81"/>
        <end position="104"/>
    </location>
</feature>
<evidence type="ECO:0000256" key="1">
    <source>
        <dbReference type="SAM" id="MobiDB-lite"/>
    </source>
</evidence>
<dbReference type="EMBL" id="JAVRQU010000021">
    <property type="protein sequence ID" value="KAK5691520.1"/>
    <property type="molecule type" value="Genomic_DNA"/>
</dbReference>
<dbReference type="Proteomes" id="UP001310594">
    <property type="component" value="Unassembled WGS sequence"/>
</dbReference>
<accession>A0AAN7ZZV7</accession>
<comment type="caution">
    <text evidence="2">The sequence shown here is derived from an EMBL/GenBank/DDBJ whole genome shotgun (WGS) entry which is preliminary data.</text>
</comment>
<name>A0AAN7ZZV7_9PEZI</name>
<sequence>MAQSRALQELDAIIASRKASDEALRQQLDQTYKVADYLKQKLNSLECIIGDLSDGQDVKALFEGCSDDMERSEQIVLEEAARRKSNKNENPKSSANPVTEAVDPTTINAPASALQSSKDPLDRDLNRVLQALHNKVELTVDRLSRLENILGKCSKARTSLDALAEMLEVYNENAAAKAAASNLI</sequence>
<organism evidence="2 3">
    <name type="scientific">Elasticomyces elasticus</name>
    <dbReference type="NCBI Taxonomy" id="574655"/>
    <lineage>
        <taxon>Eukaryota</taxon>
        <taxon>Fungi</taxon>
        <taxon>Dikarya</taxon>
        <taxon>Ascomycota</taxon>
        <taxon>Pezizomycotina</taxon>
        <taxon>Dothideomycetes</taxon>
        <taxon>Dothideomycetidae</taxon>
        <taxon>Mycosphaerellales</taxon>
        <taxon>Teratosphaeriaceae</taxon>
        <taxon>Elasticomyces</taxon>
    </lineage>
</organism>
<proteinExistence type="predicted"/>
<evidence type="ECO:0000313" key="3">
    <source>
        <dbReference type="Proteomes" id="UP001310594"/>
    </source>
</evidence>
<gene>
    <name evidence="2" type="ORF">LTR97_011513</name>
</gene>